<protein>
    <recommendedName>
        <fullName evidence="3">C2 domain-containing protein</fullName>
    </recommendedName>
</protein>
<evidence type="ECO:0000256" key="1">
    <source>
        <dbReference type="ARBA" id="ARBA00022737"/>
    </source>
</evidence>
<keyword evidence="5" id="KW-1185">Reference proteome</keyword>
<dbReference type="Proteomes" id="UP000250043">
    <property type="component" value="Unassembled WGS sequence"/>
</dbReference>
<dbReference type="InterPro" id="IPR035892">
    <property type="entry name" value="C2_domain_sf"/>
</dbReference>
<accession>A0A8E2DLS2</accession>
<dbReference type="SUPFAM" id="SSF52540">
    <property type="entry name" value="P-loop containing nucleoside triphosphate hydrolases"/>
    <property type="match status" value="1"/>
</dbReference>
<dbReference type="CDD" id="cd00030">
    <property type="entry name" value="C2"/>
    <property type="match status" value="1"/>
</dbReference>
<keyword evidence="1" id="KW-0677">Repeat</keyword>
<reference evidence="4 5" key="1">
    <citation type="submission" date="2016-07" db="EMBL/GenBank/DDBJ databases">
        <title>Draft genome of the white-rot fungus Obba rivulosa 3A-2.</title>
        <authorList>
            <consortium name="DOE Joint Genome Institute"/>
            <person name="Miettinen O."/>
            <person name="Riley R."/>
            <person name="Acob R."/>
            <person name="Barry K."/>
            <person name="Cullen D."/>
            <person name="De Vries R."/>
            <person name="Hainaut M."/>
            <person name="Hatakka A."/>
            <person name="Henrissat B."/>
            <person name="Hilden K."/>
            <person name="Kuo R."/>
            <person name="Labutti K."/>
            <person name="Lipzen A."/>
            <person name="Makela M.R."/>
            <person name="Sandor L."/>
            <person name="Spatafora J.W."/>
            <person name="Grigoriev I.V."/>
            <person name="Hibbett D.S."/>
        </authorList>
    </citation>
    <scope>NUCLEOTIDE SEQUENCE [LARGE SCALE GENOMIC DNA]</scope>
    <source>
        <strain evidence="4 5">3A-2</strain>
    </source>
</reference>
<evidence type="ECO:0000313" key="4">
    <source>
        <dbReference type="EMBL" id="OCH90174.1"/>
    </source>
</evidence>
<keyword evidence="2" id="KW-0175">Coiled coil</keyword>
<dbReference type="InterPro" id="IPR027417">
    <property type="entry name" value="P-loop_NTPase"/>
</dbReference>
<dbReference type="Gene3D" id="3.40.50.300">
    <property type="entry name" value="P-loop containing nucleotide triphosphate hydrolases"/>
    <property type="match status" value="1"/>
</dbReference>
<dbReference type="OrthoDB" id="2658414at2759"/>
<dbReference type="PANTHER" id="PTHR10039">
    <property type="entry name" value="AMELOGENIN"/>
    <property type="match status" value="1"/>
</dbReference>
<dbReference type="SUPFAM" id="SSF49562">
    <property type="entry name" value="C2 domain (Calcium/lipid-binding domain, CaLB)"/>
    <property type="match status" value="1"/>
</dbReference>
<feature type="domain" description="C2" evidence="3">
    <location>
        <begin position="1"/>
        <end position="111"/>
    </location>
</feature>
<gene>
    <name evidence="4" type="ORF">OBBRIDRAFT_835237</name>
</gene>
<dbReference type="AlphaFoldDB" id="A0A8E2DLS2"/>
<organism evidence="4 5">
    <name type="scientific">Obba rivulosa</name>
    <dbReference type="NCBI Taxonomy" id="1052685"/>
    <lineage>
        <taxon>Eukaryota</taxon>
        <taxon>Fungi</taxon>
        <taxon>Dikarya</taxon>
        <taxon>Basidiomycota</taxon>
        <taxon>Agaricomycotina</taxon>
        <taxon>Agaricomycetes</taxon>
        <taxon>Polyporales</taxon>
        <taxon>Gelatoporiaceae</taxon>
        <taxon>Obba</taxon>
    </lineage>
</organism>
<evidence type="ECO:0000256" key="2">
    <source>
        <dbReference type="SAM" id="Coils"/>
    </source>
</evidence>
<evidence type="ECO:0000259" key="3">
    <source>
        <dbReference type="PROSITE" id="PS50004"/>
    </source>
</evidence>
<dbReference type="Gene3D" id="2.60.40.150">
    <property type="entry name" value="C2 domain"/>
    <property type="match status" value="1"/>
</dbReference>
<dbReference type="InterPro" id="IPR056884">
    <property type="entry name" value="NPHP3-like_N"/>
</dbReference>
<sequence length="723" mass="80890">MPVEGSSKRKILLRVAKFASSQHWYKGNFHRPQVQVLVRVNGREAASTTVASKGATAVWNEEFHFTINQEDQVVLQVYDRSDKQRHHVGLIGEADVDQSFMQTPPADSKYLILDVKKDNKSHGSVHIYISTVKDDEQESANEKVDGKVDTMKEAVQRAQAKIGKLAESPSYDSFKEALTGLDIVIKIMEPLSEFPVPGLKTAYQLLSNAYGIFNAQKERDENVENLAVDMAQLWTILSEIQSFEMIKSMKEVFDAVAEVTEECAEFLDKYAENTFTQRLVKGYFVLDGKISSFRDSFNNLKERLVRGTSVQTWVTVEREFRNVNAKLDLQTLVEANAASFDETRTCLPDTREGDLERILHWVDNKSAYGVYWLTGVAGCGKSTISHTLAKRLDDSHRLGASFFFSRTRDLDDPQLFCTTIAHQLTRYSPALRQAILDSITKDPGIAKKPFASQMGPLISEAILKARLSLPPVIVIDSLDESGSPEIRGRLLTMLRLELPKLAAHAKIFITSRDEPDIRGALPALATRQPHRADVKDETRADVRRFIQSQLSEVVLRFPYLQDWPSTEDVNQLAHYADGLFVWASVACDFILNGPDQDPVAQLETIVSADPAERAKAESSLDALYLAILRRRPIDRDAFRYIIGSIIILGEPLSPRDLDKLLGLSNVTTHLTLVDGTKLHLTSCQGLVASLASILRSDGPDRPTRIVHASVFDFFHISSYLIAA</sequence>
<evidence type="ECO:0000313" key="5">
    <source>
        <dbReference type="Proteomes" id="UP000250043"/>
    </source>
</evidence>
<dbReference type="InterPro" id="IPR000008">
    <property type="entry name" value="C2_dom"/>
</dbReference>
<dbReference type="Pfam" id="PF24883">
    <property type="entry name" value="NPHP3_N"/>
    <property type="match status" value="1"/>
</dbReference>
<feature type="coiled-coil region" evidence="2">
    <location>
        <begin position="141"/>
        <end position="168"/>
    </location>
</feature>
<dbReference type="EMBL" id="KV722410">
    <property type="protein sequence ID" value="OCH90174.1"/>
    <property type="molecule type" value="Genomic_DNA"/>
</dbReference>
<dbReference type="Pfam" id="PF00168">
    <property type="entry name" value="C2"/>
    <property type="match status" value="1"/>
</dbReference>
<dbReference type="PROSITE" id="PS50004">
    <property type="entry name" value="C2"/>
    <property type="match status" value="1"/>
</dbReference>
<name>A0A8E2DLS2_9APHY</name>
<proteinExistence type="predicted"/>
<dbReference type="PANTHER" id="PTHR10039:SF16">
    <property type="entry name" value="GPI INOSITOL-DEACYLASE"/>
    <property type="match status" value="1"/>
</dbReference>